<comment type="caution">
    <text evidence="2">The sequence shown here is derived from an EMBL/GenBank/DDBJ whole genome shotgun (WGS) entry which is preliminary data.</text>
</comment>
<dbReference type="AlphaFoldDB" id="A0A5B6TIU0"/>
<accession>A0A5B6TIU0</accession>
<dbReference type="InterPro" id="IPR023090">
    <property type="entry name" value="UPF0702_alpha/beta_dom_sf"/>
</dbReference>
<proteinExistence type="predicted"/>
<protein>
    <submittedName>
        <fullName evidence="2">DUF421 domain-containing protein</fullName>
    </submittedName>
</protein>
<dbReference type="Proteomes" id="UP000324133">
    <property type="component" value="Unassembled WGS sequence"/>
</dbReference>
<sequence length="84" mass="9573">MLLGRKPLSFHSFGEKWKHWNTCWDAPLVKDGKLLQEQMQTHNITENDIMEVLRTKGGPVDVARIENACLDCSGNSSVVFKEDK</sequence>
<evidence type="ECO:0000313" key="2">
    <source>
        <dbReference type="EMBL" id="KAA3440582.1"/>
    </source>
</evidence>
<feature type="domain" description="YetF C-terminal" evidence="1">
    <location>
        <begin position="25"/>
        <end position="83"/>
    </location>
</feature>
<name>A0A5B6TIU0_9BACT</name>
<gene>
    <name evidence="2" type="ORF">FOA19_08005</name>
</gene>
<dbReference type="EMBL" id="VKKY01000001">
    <property type="protein sequence ID" value="KAA3440582.1"/>
    <property type="molecule type" value="Genomic_DNA"/>
</dbReference>
<keyword evidence="3" id="KW-1185">Reference proteome</keyword>
<organism evidence="2 3">
    <name type="scientific">Rufibacter hautae</name>
    <dbReference type="NCBI Taxonomy" id="2595005"/>
    <lineage>
        <taxon>Bacteria</taxon>
        <taxon>Pseudomonadati</taxon>
        <taxon>Bacteroidota</taxon>
        <taxon>Cytophagia</taxon>
        <taxon>Cytophagales</taxon>
        <taxon>Hymenobacteraceae</taxon>
        <taxon>Rufibacter</taxon>
    </lineage>
</organism>
<dbReference type="OrthoDB" id="9793799at2"/>
<dbReference type="InterPro" id="IPR007353">
    <property type="entry name" value="DUF421"/>
</dbReference>
<dbReference type="Gene3D" id="3.30.240.20">
    <property type="entry name" value="bsu07140 like domains"/>
    <property type="match status" value="1"/>
</dbReference>
<reference evidence="2 3" key="1">
    <citation type="submission" date="2019-07" db="EMBL/GenBank/DDBJ databases">
        <title>Rufibacter sp. nov., isolated from lake sediment.</title>
        <authorList>
            <person name="Qu J.-H."/>
        </authorList>
    </citation>
    <scope>NUCLEOTIDE SEQUENCE [LARGE SCALE GENOMIC DNA]</scope>
    <source>
        <strain evidence="2 3">NBS58-1</strain>
    </source>
</reference>
<dbReference type="Pfam" id="PF04239">
    <property type="entry name" value="DUF421"/>
    <property type="match status" value="1"/>
</dbReference>
<evidence type="ECO:0000259" key="1">
    <source>
        <dbReference type="Pfam" id="PF04239"/>
    </source>
</evidence>
<evidence type="ECO:0000313" key="3">
    <source>
        <dbReference type="Proteomes" id="UP000324133"/>
    </source>
</evidence>